<evidence type="ECO:0000259" key="2">
    <source>
        <dbReference type="Pfam" id="PF14111"/>
    </source>
</evidence>
<dbReference type="Pfam" id="PF14392">
    <property type="entry name" value="zf-CCHC_4"/>
    <property type="match status" value="1"/>
</dbReference>
<organism evidence="4 5">
    <name type="scientific">Arachis duranensis</name>
    <name type="common">Wild peanut</name>
    <dbReference type="NCBI Taxonomy" id="130453"/>
    <lineage>
        <taxon>Eukaryota</taxon>
        <taxon>Viridiplantae</taxon>
        <taxon>Streptophyta</taxon>
        <taxon>Embryophyta</taxon>
        <taxon>Tracheophyta</taxon>
        <taxon>Spermatophyta</taxon>
        <taxon>Magnoliopsida</taxon>
        <taxon>eudicotyledons</taxon>
        <taxon>Gunneridae</taxon>
        <taxon>Pentapetalae</taxon>
        <taxon>rosids</taxon>
        <taxon>fabids</taxon>
        <taxon>Fabales</taxon>
        <taxon>Fabaceae</taxon>
        <taxon>Papilionoideae</taxon>
        <taxon>50 kb inversion clade</taxon>
        <taxon>dalbergioids sensu lato</taxon>
        <taxon>Dalbergieae</taxon>
        <taxon>Pterocarpus clade</taxon>
        <taxon>Arachis</taxon>
    </lineage>
</organism>
<dbReference type="GeneID" id="107481145"/>
<gene>
    <name evidence="5" type="primary">LOC107481145</name>
</gene>
<feature type="domain" description="DUF4283" evidence="2">
    <location>
        <begin position="34"/>
        <end position="116"/>
    </location>
</feature>
<dbReference type="InterPro" id="IPR025558">
    <property type="entry name" value="DUF4283"/>
</dbReference>
<evidence type="ECO:0000256" key="1">
    <source>
        <dbReference type="SAM" id="MobiDB-lite"/>
    </source>
</evidence>
<dbReference type="InterPro" id="IPR040256">
    <property type="entry name" value="At4g02000-like"/>
</dbReference>
<evidence type="ECO:0000259" key="3">
    <source>
        <dbReference type="Pfam" id="PF14392"/>
    </source>
</evidence>
<sequence>MSNKSETQNPRIIDSDQEDDLIVLAYEDVSEGIQACTRSLSGRIFSDRIFSVGTMEGALYAIWNKPEGFRVVEKSRNQFQFFFENDSDVIRIERGSPWLFKSYVIHVRRWKQSINMEDNHISSFPVWAQFWGLPEQYKTLEVGRKLGGRLGQIEDVALFEVRGKDTRIVKAKVELNGDKRVRDTLKLLDPNQKMLEIGVRYERIGVFCTYCVKLGHESKNCQCFIDDSAQNNIKEDKVGEWLKADQVGRRLTEKRASFNPNQPRDGSIPAQPKKKSPPAWLFDSFSKMSVQDDQKKQNNEKIDANSGSREENEGESENIGTATDTNSSSNALLEISYPMNNVQHNNNVISKLKKENKKPNLKQLARKSVIGFKRRSGGNGTEEISKKICLNDIVSDAMTVEGASLQVAPKAI</sequence>
<dbReference type="Pfam" id="PF14111">
    <property type="entry name" value="DUF4283"/>
    <property type="match status" value="1"/>
</dbReference>
<dbReference type="PANTHER" id="PTHR31286:SF178">
    <property type="entry name" value="DUF4283 DOMAIN-CONTAINING PROTEIN"/>
    <property type="match status" value="1"/>
</dbReference>
<reference evidence="4" key="1">
    <citation type="journal article" date="2016" name="Nat. Genet.">
        <title>The genome sequences of Arachis duranensis and Arachis ipaensis, the diploid ancestors of cultivated peanut.</title>
        <authorList>
            <person name="Bertioli D.J."/>
            <person name="Cannon S.B."/>
            <person name="Froenicke L."/>
            <person name="Huang G."/>
            <person name="Farmer A.D."/>
            <person name="Cannon E.K."/>
            <person name="Liu X."/>
            <person name="Gao D."/>
            <person name="Clevenger J."/>
            <person name="Dash S."/>
            <person name="Ren L."/>
            <person name="Moretzsohn M.C."/>
            <person name="Shirasawa K."/>
            <person name="Huang W."/>
            <person name="Vidigal B."/>
            <person name="Abernathy B."/>
            <person name="Chu Y."/>
            <person name="Niederhuth C.E."/>
            <person name="Umale P."/>
            <person name="Araujo A.C."/>
            <person name="Kozik A."/>
            <person name="Kim K.D."/>
            <person name="Burow M.D."/>
            <person name="Varshney R.K."/>
            <person name="Wang X."/>
            <person name="Zhang X."/>
            <person name="Barkley N."/>
            <person name="Guimaraes P.M."/>
            <person name="Isobe S."/>
            <person name="Guo B."/>
            <person name="Liao B."/>
            <person name="Stalker H.T."/>
            <person name="Schmitz R.J."/>
            <person name="Scheffler B.E."/>
            <person name="Leal-Bertioli S.C."/>
            <person name="Xun X."/>
            <person name="Jackson S.A."/>
            <person name="Michelmore R."/>
            <person name="Ozias-Akins P."/>
        </authorList>
    </citation>
    <scope>NUCLEOTIDE SEQUENCE [LARGE SCALE GENOMIC DNA]</scope>
    <source>
        <strain evidence="4">cv. V14167</strain>
    </source>
</reference>
<dbReference type="OrthoDB" id="1748760at2759"/>
<keyword evidence="4" id="KW-1185">Reference proteome</keyword>
<name>A0A6P4CZC4_ARADU</name>
<dbReference type="AlphaFoldDB" id="A0A6P4CZC4"/>
<dbReference type="InterPro" id="IPR025836">
    <property type="entry name" value="Zn_knuckle_CX2CX4HX4C"/>
</dbReference>
<evidence type="ECO:0000313" key="4">
    <source>
        <dbReference type="Proteomes" id="UP000515211"/>
    </source>
</evidence>
<feature type="compositionally biased region" description="Basic and acidic residues" evidence="1">
    <location>
        <begin position="290"/>
        <end position="311"/>
    </location>
</feature>
<dbReference type="KEGG" id="adu:107481145"/>
<proteinExistence type="predicted"/>
<reference evidence="5" key="2">
    <citation type="submission" date="2025-08" db="UniProtKB">
        <authorList>
            <consortium name="RefSeq"/>
        </authorList>
    </citation>
    <scope>IDENTIFICATION</scope>
    <source>
        <tissue evidence="5">Whole plant</tissue>
    </source>
</reference>
<dbReference type="RefSeq" id="XP_015956846.1">
    <property type="nucleotide sequence ID" value="XM_016101360.1"/>
</dbReference>
<protein>
    <submittedName>
        <fullName evidence="5">Uncharacterized protein LOC107481145</fullName>
    </submittedName>
</protein>
<feature type="region of interest" description="Disordered" evidence="1">
    <location>
        <begin position="252"/>
        <end position="327"/>
    </location>
</feature>
<feature type="domain" description="Zinc knuckle CX2CX4HX4C" evidence="3">
    <location>
        <begin position="192"/>
        <end position="222"/>
    </location>
</feature>
<accession>A0A6P4CZC4</accession>
<dbReference type="PANTHER" id="PTHR31286">
    <property type="entry name" value="GLYCINE-RICH CELL WALL STRUCTURAL PROTEIN 1.8-LIKE"/>
    <property type="match status" value="1"/>
</dbReference>
<dbReference type="Proteomes" id="UP000515211">
    <property type="component" value="Chromosome 3"/>
</dbReference>
<evidence type="ECO:0000313" key="5">
    <source>
        <dbReference type="RefSeq" id="XP_015956846.1"/>
    </source>
</evidence>